<dbReference type="PANTHER" id="PTHR14493">
    <property type="entry name" value="UNKEMPT FAMILY MEMBER"/>
    <property type="match status" value="1"/>
</dbReference>
<proteinExistence type="predicted"/>
<dbReference type="InterPro" id="IPR000571">
    <property type="entry name" value="Znf_CCCH"/>
</dbReference>
<dbReference type="SUPFAM" id="SSF90229">
    <property type="entry name" value="CCCH zinc finger"/>
    <property type="match status" value="1"/>
</dbReference>
<dbReference type="Gene3D" id="4.10.1000.10">
    <property type="entry name" value="Zinc finger, CCCH-type"/>
    <property type="match status" value="1"/>
</dbReference>
<dbReference type="GO" id="GO:0008270">
    <property type="term" value="F:zinc ion binding"/>
    <property type="evidence" value="ECO:0007669"/>
    <property type="project" value="UniProtKB-KW"/>
</dbReference>
<dbReference type="OrthoDB" id="749011at2759"/>
<keyword evidence="3 4" id="KW-0862">Zinc</keyword>
<organism evidence="6 7">
    <name type="scientific">Chlorella vulgaris</name>
    <name type="common">Green alga</name>
    <dbReference type="NCBI Taxonomy" id="3077"/>
    <lineage>
        <taxon>Eukaryota</taxon>
        <taxon>Viridiplantae</taxon>
        <taxon>Chlorophyta</taxon>
        <taxon>core chlorophytes</taxon>
        <taxon>Trebouxiophyceae</taxon>
        <taxon>Chlorellales</taxon>
        <taxon>Chlorellaceae</taxon>
        <taxon>Chlorella clade</taxon>
        <taxon>Chlorella</taxon>
    </lineage>
</organism>
<feature type="zinc finger region" description="C3H1-type" evidence="4">
    <location>
        <begin position="48"/>
        <end position="76"/>
    </location>
</feature>
<evidence type="ECO:0000256" key="2">
    <source>
        <dbReference type="ARBA" id="ARBA00022771"/>
    </source>
</evidence>
<gene>
    <name evidence="6" type="ORF">D9Q98_004934</name>
</gene>
<dbReference type="Proteomes" id="UP001055712">
    <property type="component" value="Unassembled WGS sequence"/>
</dbReference>
<evidence type="ECO:0000313" key="6">
    <source>
        <dbReference type="EMBL" id="KAI3430339.1"/>
    </source>
</evidence>
<dbReference type="InterPro" id="IPR036855">
    <property type="entry name" value="Znf_CCCH_sf"/>
</dbReference>
<dbReference type="PROSITE" id="PS50103">
    <property type="entry name" value="ZF_C3H1"/>
    <property type="match status" value="1"/>
</dbReference>
<keyword evidence="2 4" id="KW-0863">Zinc-finger</keyword>
<evidence type="ECO:0000259" key="5">
    <source>
        <dbReference type="PROSITE" id="PS50103"/>
    </source>
</evidence>
<keyword evidence="7" id="KW-1185">Reference proteome</keyword>
<comment type="caution">
    <text evidence="6">The sequence shown here is derived from an EMBL/GenBank/DDBJ whole genome shotgun (WGS) entry which is preliminary data.</text>
</comment>
<dbReference type="EMBL" id="SIDB01000007">
    <property type="protein sequence ID" value="KAI3430339.1"/>
    <property type="molecule type" value="Genomic_DNA"/>
</dbReference>
<reference evidence="6" key="2">
    <citation type="submission" date="2020-11" db="EMBL/GenBank/DDBJ databases">
        <authorList>
            <person name="Cecchin M."/>
            <person name="Marcolungo L."/>
            <person name="Rossato M."/>
            <person name="Girolomoni L."/>
            <person name="Cosentino E."/>
            <person name="Cuine S."/>
            <person name="Li-Beisson Y."/>
            <person name="Delledonne M."/>
            <person name="Ballottari M."/>
        </authorList>
    </citation>
    <scope>NUCLEOTIDE SEQUENCE</scope>
    <source>
        <strain evidence="6">211/11P</strain>
        <tissue evidence="6">Whole cell</tissue>
    </source>
</reference>
<sequence>MCSSVYTPVQSQPLVQPAAECQDDPATKELMRSYKGEKARRRDQTRYKYTGIACPNMRQNNHCSLADNCPYAHNVFEYWLHPTRYRTQLCNDGTACKRKLCFFAHGMEQLRNPKQPIIAPGALLGAATAAAAGGTTGLDPRPSANHIPQQPSLQAQLAPPAPLPMLQRPAPALPQAFADDQGQLQVVQQLASLLDHGQLSLDCCAAILERLLPTAALQVLQGAASPSYVASQPCRYSDPVTCLSAVMPLGAERWSTSDVPLGANWMSGLARDALLSPEVLALQLGGGAPQQEPDASACMAQCLGVLPDDLYPACQPASAKHQQQRDIWALSAATLAPAWDSRSSLDSDSGSSFATALAQQGSGGVMPGASHGMGWC</sequence>
<feature type="domain" description="C3H1-type" evidence="5">
    <location>
        <begin position="48"/>
        <end position="76"/>
    </location>
</feature>
<dbReference type="InterPro" id="IPR045234">
    <property type="entry name" value="Unkempt-like"/>
</dbReference>
<evidence type="ECO:0000256" key="4">
    <source>
        <dbReference type="PROSITE-ProRule" id="PRU00723"/>
    </source>
</evidence>
<dbReference type="AlphaFoldDB" id="A0A9D4TPH4"/>
<dbReference type="PANTHER" id="PTHR14493:SF50">
    <property type="entry name" value="RING FINGER PROTEIN UNKEMPT"/>
    <property type="match status" value="1"/>
</dbReference>
<evidence type="ECO:0000313" key="7">
    <source>
        <dbReference type="Proteomes" id="UP001055712"/>
    </source>
</evidence>
<accession>A0A9D4TPH4</accession>
<protein>
    <recommendedName>
        <fullName evidence="5">C3H1-type domain-containing protein</fullName>
    </recommendedName>
</protein>
<evidence type="ECO:0000256" key="1">
    <source>
        <dbReference type="ARBA" id="ARBA00022723"/>
    </source>
</evidence>
<reference evidence="6" key="1">
    <citation type="journal article" date="2019" name="Plant J.">
        <title>Chlorella vulgaris genome assembly and annotation reveals the molecular basis for metabolic acclimation to high light conditions.</title>
        <authorList>
            <person name="Cecchin M."/>
            <person name="Marcolungo L."/>
            <person name="Rossato M."/>
            <person name="Girolomoni L."/>
            <person name="Cosentino E."/>
            <person name="Cuine S."/>
            <person name="Li-Beisson Y."/>
            <person name="Delledonne M."/>
            <person name="Ballottari M."/>
        </authorList>
    </citation>
    <scope>NUCLEOTIDE SEQUENCE</scope>
    <source>
        <strain evidence="6">211/11P</strain>
    </source>
</reference>
<name>A0A9D4TPH4_CHLVU</name>
<keyword evidence="1 4" id="KW-0479">Metal-binding</keyword>
<evidence type="ECO:0000256" key="3">
    <source>
        <dbReference type="ARBA" id="ARBA00022833"/>
    </source>
</evidence>